<reference evidence="1" key="1">
    <citation type="submission" date="2013-08" db="EMBL/GenBank/DDBJ databases">
        <authorList>
            <person name="Mendez C."/>
            <person name="Richter M."/>
            <person name="Ferrer M."/>
            <person name="Sanchez J."/>
        </authorList>
    </citation>
    <scope>NUCLEOTIDE SEQUENCE</scope>
</reference>
<reference evidence="1" key="2">
    <citation type="journal article" date="2014" name="ISME J.">
        <title>Microbial stratification in low pH oxic and suboxic macroscopic growths along an acid mine drainage.</title>
        <authorList>
            <person name="Mendez-Garcia C."/>
            <person name="Mesa V."/>
            <person name="Sprenger R.R."/>
            <person name="Richter M."/>
            <person name="Diez M.S."/>
            <person name="Solano J."/>
            <person name="Bargiela R."/>
            <person name="Golyshina O.V."/>
            <person name="Manteca A."/>
            <person name="Ramos J.L."/>
            <person name="Gallego J.R."/>
            <person name="Llorente I."/>
            <person name="Martins Dos Santos V.A."/>
            <person name="Jensen O.N."/>
            <person name="Pelaez A.I."/>
            <person name="Sanchez J."/>
            <person name="Ferrer M."/>
        </authorList>
    </citation>
    <scope>NUCLEOTIDE SEQUENCE</scope>
</reference>
<sequence length="61" mass="6872">MAKKYTFACKDIGQACSFVAEDENRNALMQKIAEHAKAAHSMEIDKKLQNTVDKAIKKVEM</sequence>
<comment type="caution">
    <text evidence="1">The sequence shown here is derived from an EMBL/GenBank/DDBJ whole genome shotgun (WGS) entry which is preliminary data.</text>
</comment>
<dbReference type="AlphaFoldDB" id="T0Y878"/>
<organism evidence="1">
    <name type="scientific">mine drainage metagenome</name>
    <dbReference type="NCBI Taxonomy" id="410659"/>
    <lineage>
        <taxon>unclassified sequences</taxon>
        <taxon>metagenomes</taxon>
        <taxon>ecological metagenomes</taxon>
    </lineage>
</organism>
<dbReference type="EMBL" id="AUZZ01010547">
    <property type="protein sequence ID" value="EQD29353.1"/>
    <property type="molecule type" value="Genomic_DNA"/>
</dbReference>
<accession>T0Y878</accession>
<dbReference type="Pfam" id="PF06348">
    <property type="entry name" value="DUF1059"/>
    <property type="match status" value="1"/>
</dbReference>
<protein>
    <submittedName>
        <fullName evidence="1">Metal-binding protein</fullName>
    </submittedName>
</protein>
<proteinExistence type="predicted"/>
<dbReference type="InterPro" id="IPR009409">
    <property type="entry name" value="DUF1059"/>
</dbReference>
<name>T0Y878_9ZZZZ</name>
<gene>
    <name evidence="1" type="ORF">B2A_14525</name>
</gene>
<evidence type="ECO:0000313" key="1">
    <source>
        <dbReference type="EMBL" id="EQD29353.1"/>
    </source>
</evidence>